<evidence type="ECO:0008006" key="4">
    <source>
        <dbReference type="Google" id="ProtNLM"/>
    </source>
</evidence>
<keyword evidence="1" id="KW-0812">Transmembrane</keyword>
<dbReference type="InterPro" id="IPR025620">
    <property type="entry name" value="YlaH"/>
</dbReference>
<dbReference type="Proteomes" id="UP000242084">
    <property type="component" value="Chromosome 1"/>
</dbReference>
<dbReference type="AlphaFoldDB" id="A0A239ZN09"/>
<dbReference type="RefSeq" id="WP_095088628.1">
    <property type="nucleotide sequence ID" value="NZ_BMDM01000004.1"/>
</dbReference>
<reference evidence="2 3" key="1">
    <citation type="submission" date="2017-06" db="EMBL/GenBank/DDBJ databases">
        <authorList>
            <consortium name="Pathogen Informatics"/>
        </authorList>
    </citation>
    <scope>NUCLEOTIDE SEQUENCE [LARGE SCALE GENOMIC DNA]</scope>
    <source>
        <strain evidence="2 3">NCTC13839</strain>
    </source>
</reference>
<dbReference type="Pfam" id="PF14036">
    <property type="entry name" value="YlaH"/>
    <property type="match status" value="1"/>
</dbReference>
<gene>
    <name evidence="2" type="ORF">SAMEA4384403_01715</name>
</gene>
<keyword evidence="3" id="KW-1185">Reference proteome</keyword>
<protein>
    <recommendedName>
        <fullName evidence="4">YlaH-like protein</fullName>
    </recommendedName>
</protein>
<feature type="transmembrane region" description="Helical" evidence="1">
    <location>
        <begin position="62"/>
        <end position="81"/>
    </location>
</feature>
<feature type="transmembrane region" description="Helical" evidence="1">
    <location>
        <begin position="31"/>
        <end position="50"/>
    </location>
</feature>
<dbReference type="EMBL" id="LT906462">
    <property type="protein sequence ID" value="SNV72455.1"/>
    <property type="molecule type" value="Genomic_DNA"/>
</dbReference>
<keyword evidence="1" id="KW-1133">Transmembrane helix</keyword>
<keyword evidence="1" id="KW-0472">Membrane</keyword>
<accession>A0A239ZN09</accession>
<evidence type="ECO:0000256" key="1">
    <source>
        <dbReference type="SAM" id="Phobius"/>
    </source>
</evidence>
<name>A0A239ZN09_9STAP</name>
<evidence type="ECO:0000313" key="2">
    <source>
        <dbReference type="EMBL" id="SNV72455.1"/>
    </source>
</evidence>
<organism evidence="2 3">
    <name type="scientific">Mammaliicoccus stepanovicii</name>
    <dbReference type="NCBI Taxonomy" id="643214"/>
    <lineage>
        <taxon>Bacteria</taxon>
        <taxon>Bacillati</taxon>
        <taxon>Bacillota</taxon>
        <taxon>Bacilli</taxon>
        <taxon>Bacillales</taxon>
        <taxon>Staphylococcaceae</taxon>
        <taxon>Mammaliicoccus</taxon>
    </lineage>
</organism>
<sequence length="112" mass="12854">MLFVAKNVSVNPTERLSFFGKLFRVDENPELGMWLLLLTIFVLSAIVYNLGFARKLKFWQNVIIYIVLFLGCLLLTFLAVFLPVGESLIIAAIVLGLYRYRLHKERSTGNKN</sequence>
<proteinExistence type="predicted"/>
<dbReference type="KEGG" id="sste:SAMEA4384403_1715"/>
<feature type="transmembrane region" description="Helical" evidence="1">
    <location>
        <begin position="87"/>
        <end position="102"/>
    </location>
</feature>
<evidence type="ECO:0000313" key="3">
    <source>
        <dbReference type="Proteomes" id="UP000242084"/>
    </source>
</evidence>
<dbReference type="OrthoDB" id="2680377at2"/>